<dbReference type="InterPro" id="IPR001789">
    <property type="entry name" value="Sig_transdc_resp-reg_receiver"/>
</dbReference>
<dbReference type="PANTHER" id="PTHR44591:SF14">
    <property type="entry name" value="PROTEIN PILG"/>
    <property type="match status" value="1"/>
</dbReference>
<accession>A0A1S2LIC7</accession>
<feature type="modified residue" description="4-aspartylphosphate" evidence="3">
    <location>
        <position position="56"/>
    </location>
</feature>
<evidence type="ECO:0000313" key="6">
    <source>
        <dbReference type="EMBL" id="QOY35626.1"/>
    </source>
</evidence>
<reference evidence="5 7" key="1">
    <citation type="submission" date="2016-10" db="EMBL/GenBank/DDBJ databases">
        <title>Draft genome sequences of four alkaliphilic bacteria belonging to the Anaerobacillus genus.</title>
        <authorList>
            <person name="Bassil N.M."/>
            <person name="Lloyd J.R."/>
        </authorList>
    </citation>
    <scope>NUCLEOTIDE SEQUENCE [LARGE SCALE GENOMIC DNA]</scope>
    <source>
        <strain evidence="5 7">NB2006</strain>
    </source>
</reference>
<evidence type="ECO:0000313" key="7">
    <source>
        <dbReference type="Proteomes" id="UP000180175"/>
    </source>
</evidence>
<evidence type="ECO:0000313" key="5">
    <source>
        <dbReference type="EMBL" id="OIJ12136.1"/>
    </source>
</evidence>
<keyword evidence="1 3" id="KW-0597">Phosphoprotein</keyword>
<protein>
    <submittedName>
        <fullName evidence="6">Response regulator</fullName>
    </submittedName>
</protein>
<evidence type="ECO:0000256" key="2">
    <source>
        <dbReference type="ARBA" id="ARBA00023012"/>
    </source>
</evidence>
<dbReference type="EMBL" id="CP063356">
    <property type="protein sequence ID" value="QOY35626.1"/>
    <property type="molecule type" value="Genomic_DNA"/>
</dbReference>
<proteinExistence type="predicted"/>
<evidence type="ECO:0000259" key="4">
    <source>
        <dbReference type="PROSITE" id="PS50110"/>
    </source>
</evidence>
<dbReference type="PANTHER" id="PTHR44591">
    <property type="entry name" value="STRESS RESPONSE REGULATOR PROTEIN 1"/>
    <property type="match status" value="1"/>
</dbReference>
<reference evidence="6 7" key="2">
    <citation type="journal article" date="2017" name="Genome Announc.">
        <title>Draft Genome Sequences of Four Alkaliphilic Bacteria Belonging to the Anaerobacillus Genus.</title>
        <authorList>
            <person name="Bassil N.M."/>
            <person name="Lloyd J.R."/>
        </authorList>
    </citation>
    <scope>NUCLEOTIDE SEQUENCE [LARGE SCALE GENOMIC DNA]</scope>
    <source>
        <strain evidence="6 7">NB2006</strain>
    </source>
</reference>
<evidence type="ECO:0000256" key="1">
    <source>
        <dbReference type="ARBA" id="ARBA00022553"/>
    </source>
</evidence>
<feature type="domain" description="Response regulatory" evidence="4">
    <location>
        <begin position="5"/>
        <end position="123"/>
    </location>
</feature>
<sequence length="125" mass="13800">MNSLRVAVCDDSMLVRKKLRGSLEDLGVTVVLEASDGAEIVEKLKGTSEIDVLFLDIVMPNKTGIEALEEIKKDDRMKDINVVMVTSVGTSKHVKEAVKLGVFDFMQKPVDVNVLKTILQRVKGE</sequence>
<name>A0A1S2LIC7_9BACI</name>
<dbReference type="Pfam" id="PF00072">
    <property type="entry name" value="Response_reg"/>
    <property type="match status" value="1"/>
</dbReference>
<dbReference type="KEGG" id="aia:AWH56_023620"/>
<keyword evidence="2" id="KW-0902">Two-component regulatory system</keyword>
<dbReference type="EMBL" id="LQXD01000129">
    <property type="protein sequence ID" value="OIJ12136.1"/>
    <property type="molecule type" value="Genomic_DNA"/>
</dbReference>
<evidence type="ECO:0000256" key="3">
    <source>
        <dbReference type="PROSITE-ProRule" id="PRU00169"/>
    </source>
</evidence>
<dbReference type="SUPFAM" id="SSF52172">
    <property type="entry name" value="CheY-like"/>
    <property type="match status" value="1"/>
</dbReference>
<dbReference type="InterPro" id="IPR050595">
    <property type="entry name" value="Bact_response_regulator"/>
</dbReference>
<dbReference type="OrthoDB" id="9790669at2"/>
<keyword evidence="7" id="KW-1185">Reference proteome</keyword>
<dbReference type="GO" id="GO:0000160">
    <property type="term" value="P:phosphorelay signal transduction system"/>
    <property type="evidence" value="ECO:0007669"/>
    <property type="project" value="UniProtKB-KW"/>
</dbReference>
<dbReference type="PROSITE" id="PS50110">
    <property type="entry name" value="RESPONSE_REGULATORY"/>
    <property type="match status" value="1"/>
</dbReference>
<reference evidence="6" key="4">
    <citation type="submission" date="2020-10" db="EMBL/GenBank/DDBJ databases">
        <authorList>
            <person name="Bassil N.M."/>
            <person name="Lloyd J.R."/>
        </authorList>
    </citation>
    <scope>NUCLEOTIDE SEQUENCE</scope>
    <source>
        <strain evidence="6">NB2006</strain>
    </source>
</reference>
<dbReference type="InterPro" id="IPR011006">
    <property type="entry name" value="CheY-like_superfamily"/>
</dbReference>
<dbReference type="RefSeq" id="WP_071317713.1">
    <property type="nucleotide sequence ID" value="NZ_CP063356.2"/>
</dbReference>
<organism evidence="5 7">
    <name type="scientific">Anaerobacillus isosaccharinicus</name>
    <dbReference type="NCBI Taxonomy" id="1532552"/>
    <lineage>
        <taxon>Bacteria</taxon>
        <taxon>Bacillati</taxon>
        <taxon>Bacillota</taxon>
        <taxon>Bacilli</taxon>
        <taxon>Bacillales</taxon>
        <taxon>Bacillaceae</taxon>
        <taxon>Anaerobacillus</taxon>
    </lineage>
</organism>
<dbReference type="Gene3D" id="3.40.50.2300">
    <property type="match status" value="1"/>
</dbReference>
<reference evidence="6 7" key="3">
    <citation type="journal article" date="2019" name="Int. J. Syst. Evol. Microbiol.">
        <title>Anaerobacillus isosaccharinicus sp. nov., an alkaliphilic bacterium which degrades isosaccharinic acid.</title>
        <authorList>
            <person name="Bassil N.M."/>
            <person name="Lloyd J.R."/>
        </authorList>
    </citation>
    <scope>NUCLEOTIDE SEQUENCE [LARGE SCALE GENOMIC DNA]</scope>
    <source>
        <strain evidence="6 7">NB2006</strain>
    </source>
</reference>
<gene>
    <name evidence="6" type="ORF">AWH56_023620</name>
    <name evidence="5" type="ORF">AWH56_14265</name>
</gene>
<dbReference type="AlphaFoldDB" id="A0A1S2LIC7"/>
<dbReference type="Proteomes" id="UP000180175">
    <property type="component" value="Chromosome"/>
</dbReference>
<dbReference type="SMART" id="SM00448">
    <property type="entry name" value="REC"/>
    <property type="match status" value="1"/>
</dbReference>